<evidence type="ECO:0000256" key="1">
    <source>
        <dbReference type="SAM" id="MobiDB-lite"/>
    </source>
</evidence>
<feature type="compositionally biased region" description="Basic residues" evidence="1">
    <location>
        <begin position="217"/>
        <end position="228"/>
    </location>
</feature>
<feature type="region of interest" description="Disordered" evidence="1">
    <location>
        <begin position="404"/>
        <end position="423"/>
    </location>
</feature>
<feature type="compositionally biased region" description="Low complexity" evidence="1">
    <location>
        <begin position="339"/>
        <end position="350"/>
    </location>
</feature>
<dbReference type="AlphaFoldDB" id="A0AAD4L099"/>
<feature type="compositionally biased region" description="Low complexity" evidence="1">
    <location>
        <begin position="178"/>
        <end position="199"/>
    </location>
</feature>
<evidence type="ECO:0000259" key="2">
    <source>
        <dbReference type="Pfam" id="PF08550"/>
    </source>
</evidence>
<evidence type="ECO:0000313" key="3">
    <source>
        <dbReference type="EMBL" id="KAH8701741.1"/>
    </source>
</evidence>
<dbReference type="Pfam" id="PF08550">
    <property type="entry name" value="GATA_AreA"/>
    <property type="match status" value="1"/>
</dbReference>
<protein>
    <recommendedName>
        <fullName evidence="2">Nitrogen regulatory protein areA GATA-like domain-containing protein</fullName>
    </recommendedName>
</protein>
<dbReference type="GeneID" id="70250201"/>
<accession>A0AAD4L099</accession>
<feature type="compositionally biased region" description="Polar residues" evidence="1">
    <location>
        <begin position="476"/>
        <end position="486"/>
    </location>
</feature>
<feature type="region of interest" description="Disordered" evidence="1">
    <location>
        <begin position="87"/>
        <end position="237"/>
    </location>
</feature>
<feature type="domain" description="Nitrogen regulatory protein areA GATA-like" evidence="2">
    <location>
        <begin position="34"/>
        <end position="62"/>
    </location>
</feature>
<feature type="compositionally biased region" description="Polar residues" evidence="1">
    <location>
        <begin position="105"/>
        <end position="114"/>
    </location>
</feature>
<dbReference type="EMBL" id="JAJTJA010000003">
    <property type="protein sequence ID" value="KAH8701741.1"/>
    <property type="molecule type" value="Genomic_DNA"/>
</dbReference>
<sequence>MNQRIPAGVVTATDKLTTGLEKAGAVSVDDIAHLWKVYTTQSSKIQDRVVRRLENLFWRIWGNPELLKRVSGVTLATLFMEIHEDSTFHTKSPDTLSKTTESRSNDTTQVTILTITHERNTAKPAPKKDAKSPLPPILKNSNGGKKSQPPSEPSSYKTARIIIPDQPSQRPTNSKSPATAATVTATTTASSNVDSTNTAQKQGRKKPTFIANTSASSRRRGVLIRRKSTQTSPLTSPAIEPEDEALLELKIAPKQAIIEELTEEALSHAKVPEPEPEALWQSLSYLKLGGDDIISTQSSKQPSLAASLSTSPPPTNFYASSVHRHRSLDENNNPNPAPTSQQQNTVQSSSNDDETDPTSLVDRDFRTHFVERRRRQESVFSASSLTSNLSSSHVKDLINQPTIAAAAETSPRRPSRSLSPTTTRHVVLPKHGSMTSPTISVASSVAIGGGSTQQAGKDVLPYASTSITTSQKTTSGVFSVSKQSPGQVGERLSSLMKSK</sequence>
<dbReference type="Proteomes" id="UP001201262">
    <property type="component" value="Unassembled WGS sequence"/>
</dbReference>
<reference evidence="3" key="1">
    <citation type="submission" date="2021-12" db="EMBL/GenBank/DDBJ databases">
        <title>Convergent genome expansion in fungi linked to evolution of root-endophyte symbiosis.</title>
        <authorList>
            <consortium name="DOE Joint Genome Institute"/>
            <person name="Ke Y.-H."/>
            <person name="Bonito G."/>
            <person name="Liao H.-L."/>
            <person name="Looney B."/>
            <person name="Rojas-Flechas A."/>
            <person name="Nash J."/>
            <person name="Hameed K."/>
            <person name="Schadt C."/>
            <person name="Martin F."/>
            <person name="Crous P.W."/>
            <person name="Miettinen O."/>
            <person name="Magnuson J.K."/>
            <person name="Labbe J."/>
            <person name="Jacobson D."/>
            <person name="Doktycz M.J."/>
            <person name="Veneault-Fourrey C."/>
            <person name="Kuo A."/>
            <person name="Mondo S."/>
            <person name="Calhoun S."/>
            <person name="Riley R."/>
            <person name="Ohm R."/>
            <person name="LaButti K."/>
            <person name="Andreopoulos B."/>
            <person name="Pangilinan J."/>
            <person name="Nolan M."/>
            <person name="Tritt A."/>
            <person name="Clum A."/>
            <person name="Lipzen A."/>
            <person name="Daum C."/>
            <person name="Barry K."/>
            <person name="Grigoriev I.V."/>
            <person name="Vilgalys R."/>
        </authorList>
    </citation>
    <scope>NUCLEOTIDE SEQUENCE</scope>
    <source>
        <strain evidence="3">PMI_201</strain>
    </source>
</reference>
<dbReference type="RefSeq" id="XP_046075117.1">
    <property type="nucleotide sequence ID" value="XM_046219914.1"/>
</dbReference>
<keyword evidence="4" id="KW-1185">Reference proteome</keyword>
<organism evidence="3 4">
    <name type="scientific">Talaromyces proteolyticus</name>
    <dbReference type="NCBI Taxonomy" id="1131652"/>
    <lineage>
        <taxon>Eukaryota</taxon>
        <taxon>Fungi</taxon>
        <taxon>Dikarya</taxon>
        <taxon>Ascomycota</taxon>
        <taxon>Pezizomycotina</taxon>
        <taxon>Eurotiomycetes</taxon>
        <taxon>Eurotiomycetidae</taxon>
        <taxon>Eurotiales</taxon>
        <taxon>Trichocomaceae</taxon>
        <taxon>Talaromyces</taxon>
        <taxon>Talaromyces sect. Bacilispori</taxon>
    </lineage>
</organism>
<feature type="region of interest" description="Disordered" evidence="1">
    <location>
        <begin position="468"/>
        <end position="499"/>
    </location>
</feature>
<proteinExistence type="predicted"/>
<comment type="caution">
    <text evidence="3">The sequence shown here is derived from an EMBL/GenBank/DDBJ whole genome shotgun (WGS) entry which is preliminary data.</text>
</comment>
<feature type="compositionally biased region" description="Polar residues" evidence="1">
    <location>
        <begin position="139"/>
        <end position="157"/>
    </location>
</feature>
<gene>
    <name evidence="3" type="ORF">BGW36DRAFT_424046</name>
</gene>
<name>A0AAD4L099_9EURO</name>
<feature type="region of interest" description="Disordered" evidence="1">
    <location>
        <begin position="297"/>
        <end position="365"/>
    </location>
</feature>
<feature type="compositionally biased region" description="Polar residues" evidence="1">
    <location>
        <begin position="166"/>
        <end position="177"/>
    </location>
</feature>
<evidence type="ECO:0000313" key="4">
    <source>
        <dbReference type="Proteomes" id="UP001201262"/>
    </source>
</evidence>
<dbReference type="InterPro" id="IPR013860">
    <property type="entry name" value="AreA_GATA"/>
</dbReference>
<feature type="compositionally biased region" description="Basic and acidic residues" evidence="1">
    <location>
        <begin position="116"/>
        <end position="131"/>
    </location>
</feature>